<keyword evidence="1" id="KW-0812">Transmembrane</keyword>
<evidence type="ECO:0000313" key="2">
    <source>
        <dbReference type="EMBL" id="AID58979.1"/>
    </source>
</evidence>
<dbReference type="Proteomes" id="UP000027491">
    <property type="component" value="Segment"/>
</dbReference>
<evidence type="ECO:0000256" key="1">
    <source>
        <dbReference type="SAM" id="Phobius"/>
    </source>
</evidence>
<dbReference type="KEGG" id="vg:23679669"/>
<gene>
    <name evidence="2" type="primary">163</name>
    <name evidence="2" type="ORF">PBI_GAIA_163</name>
</gene>
<accession>A0A068F2M0</accession>
<organism evidence="2 3">
    <name type="scientific">Mycobacterium phage Gaia</name>
    <dbReference type="NCBI Taxonomy" id="1486472"/>
    <lineage>
        <taxon>Viruses</taxon>
        <taxon>Duplodnaviria</taxon>
        <taxon>Heunggongvirae</taxon>
        <taxon>Uroviricota</taxon>
        <taxon>Caudoviricetes</taxon>
        <taxon>Gaiavirus</taxon>
        <taxon>Gaiavirus gaia</taxon>
    </lineage>
</organism>
<name>A0A068F2M0_9CAUD</name>
<proteinExistence type="predicted"/>
<keyword evidence="1" id="KW-1133">Transmembrane helix</keyword>
<feature type="transmembrane region" description="Helical" evidence="1">
    <location>
        <begin position="6"/>
        <end position="28"/>
    </location>
</feature>
<sequence>MDAITIAYLIIISGIVGIATVAGIGITYHN</sequence>
<keyword evidence="1" id="KW-0472">Membrane</keyword>
<dbReference type="GeneID" id="23679669"/>
<dbReference type="EMBL" id="KJ567043">
    <property type="protein sequence ID" value="AID58979.1"/>
    <property type="molecule type" value="Genomic_DNA"/>
</dbReference>
<evidence type="ECO:0000313" key="3">
    <source>
        <dbReference type="Proteomes" id="UP000027491"/>
    </source>
</evidence>
<protein>
    <submittedName>
        <fullName evidence="2">Uncharacterized protein</fullName>
    </submittedName>
</protein>
<reference evidence="2 3" key="1">
    <citation type="submission" date="2014-03" db="EMBL/GenBank/DDBJ databases">
        <authorList>
            <person name="Yoder B.A."/>
            <person name="Colicchio M.A."/>
            <person name="Schafer C.E."/>
            <person name="Abrahim M.R."/>
            <person name="Adkins N.L."/>
            <person name="Burke K.A."/>
            <person name="Churilla B.M."/>
            <person name="Cohen K.L."/>
            <person name="Fasoranti T.O."/>
            <person name="Genkil J.S."/>
            <person name="Kramer Z.J."/>
            <person name="Prout A.K."/>
            <person name="Schwarz A.G."/>
            <person name="Tish M."/>
            <person name="Vispute N."/>
            <person name="Wilkes K.E."/>
            <person name="Williams C.R."/>
            <person name="Xiao X."/>
            <person name="Yu V.J."/>
            <person name="Lapin J.S."/>
            <person name="Ott C.T."/>
            <person name="Walburn T.D."/>
            <person name="Bradley K.W."/>
            <person name="Clarke D.Q."/>
            <person name="Lewis M.F."/>
            <person name="Barker L.P."/>
            <person name="Bailey C."/>
            <person name="Asai D.J."/>
            <person name="Bowman C.A."/>
            <person name="Russell D.A."/>
            <person name="Pope W.H."/>
            <person name="Jacobs-Sera D."/>
            <person name="Hendrix R.W."/>
            <person name="Hatfull G.F."/>
        </authorList>
    </citation>
    <scope>NUCLEOTIDE SEQUENCE [LARGE SCALE GENOMIC DNA]</scope>
</reference>
<dbReference type="RefSeq" id="YP_009124902.1">
    <property type="nucleotide sequence ID" value="NC_026590.1"/>
</dbReference>
<keyword evidence="3" id="KW-1185">Reference proteome</keyword>